<accession>A0A163DQM2</accession>
<dbReference type="Proteomes" id="UP000076625">
    <property type="component" value="Unassembled WGS sequence"/>
</dbReference>
<reference evidence="3" key="1">
    <citation type="submission" date="2016-01" db="EMBL/GenBank/DDBJ databases">
        <title>Draft genome of Chromobacterium sp. F49.</title>
        <authorList>
            <person name="Hong K.W."/>
        </authorList>
    </citation>
    <scope>NUCLEOTIDE SEQUENCE [LARGE SCALE GENOMIC DNA]</scope>
    <source>
        <strain evidence="3">CN10</strain>
    </source>
</reference>
<dbReference type="InterPro" id="IPR036754">
    <property type="entry name" value="YbaK/aa-tRNA-synt-asso_dom_sf"/>
</dbReference>
<protein>
    <submittedName>
        <fullName evidence="2">Deacylase</fullName>
    </submittedName>
</protein>
<proteinExistence type="predicted"/>
<dbReference type="EMBL" id="LQQU01000003">
    <property type="protein sequence ID" value="KZE35156.1"/>
    <property type="molecule type" value="Genomic_DNA"/>
</dbReference>
<evidence type="ECO:0000259" key="1">
    <source>
        <dbReference type="Pfam" id="PF04073"/>
    </source>
</evidence>
<dbReference type="Pfam" id="PF04073">
    <property type="entry name" value="tRNA_edit"/>
    <property type="match status" value="1"/>
</dbReference>
<dbReference type="GO" id="GO:0002161">
    <property type="term" value="F:aminoacyl-tRNA deacylase activity"/>
    <property type="evidence" value="ECO:0007669"/>
    <property type="project" value="InterPro"/>
</dbReference>
<name>A0A163DQM2_9NEIS</name>
<organism evidence="2 3">
    <name type="scientific">Crenobacter luteus</name>
    <dbReference type="NCBI Taxonomy" id="1452487"/>
    <lineage>
        <taxon>Bacteria</taxon>
        <taxon>Pseudomonadati</taxon>
        <taxon>Pseudomonadota</taxon>
        <taxon>Betaproteobacteria</taxon>
        <taxon>Neisseriales</taxon>
        <taxon>Neisseriaceae</taxon>
        <taxon>Crenobacter</taxon>
    </lineage>
</organism>
<keyword evidence="3" id="KW-1185">Reference proteome</keyword>
<dbReference type="InterPro" id="IPR007214">
    <property type="entry name" value="YbaK/aa-tRNA-synth-assoc-dom"/>
</dbReference>
<sequence length="157" mass="17826">MAIAITLSEYLDRSGMPYEVVWHPTSQYSMQTAELAHVPGDRLAKTVLLEDDMGYLAAVLPASCHVQLAQLNRDTGRQLRFAREEELSELFRDCEVGAIPPLTAAYGGMATVIEESLLRQPDVYFEAGDHQKLIHMRTEAFMQLMKNAERRHFSQRD</sequence>
<dbReference type="CDD" id="cd04332">
    <property type="entry name" value="YbaK_like"/>
    <property type="match status" value="1"/>
</dbReference>
<dbReference type="OrthoDB" id="9786549at2"/>
<evidence type="ECO:0000313" key="3">
    <source>
        <dbReference type="Proteomes" id="UP000076625"/>
    </source>
</evidence>
<comment type="caution">
    <text evidence="2">The sequence shown here is derived from an EMBL/GenBank/DDBJ whole genome shotgun (WGS) entry which is preliminary data.</text>
</comment>
<gene>
    <name evidence="2" type="ORF">AVW16_05130</name>
</gene>
<evidence type="ECO:0000313" key="2">
    <source>
        <dbReference type="EMBL" id="KZE35156.1"/>
    </source>
</evidence>
<dbReference type="RefSeq" id="WP_066609614.1">
    <property type="nucleotide sequence ID" value="NZ_LQQU01000003.1"/>
</dbReference>
<dbReference type="STRING" id="1452487.AVW16_05130"/>
<dbReference type="SUPFAM" id="SSF55826">
    <property type="entry name" value="YbaK/ProRS associated domain"/>
    <property type="match status" value="1"/>
</dbReference>
<dbReference type="Gene3D" id="3.90.960.10">
    <property type="entry name" value="YbaK/aminoacyl-tRNA synthetase-associated domain"/>
    <property type="match status" value="1"/>
</dbReference>
<feature type="domain" description="YbaK/aminoacyl-tRNA synthetase-associated" evidence="1">
    <location>
        <begin position="30"/>
        <end position="143"/>
    </location>
</feature>
<dbReference type="AlphaFoldDB" id="A0A163DQM2"/>